<dbReference type="Proteomes" id="UP000541558">
    <property type="component" value="Unassembled WGS sequence"/>
</dbReference>
<evidence type="ECO:0000313" key="2">
    <source>
        <dbReference type="Proteomes" id="UP000541558"/>
    </source>
</evidence>
<dbReference type="InterPro" id="IPR032675">
    <property type="entry name" value="LRR_dom_sf"/>
</dbReference>
<comment type="caution">
    <text evidence="1">The sequence shown here is derived from an EMBL/GenBank/DDBJ whole genome shotgun (WGS) entry which is preliminary data.</text>
</comment>
<proteinExistence type="predicted"/>
<evidence type="ECO:0000313" key="1">
    <source>
        <dbReference type="EMBL" id="KAF5334541.1"/>
    </source>
</evidence>
<protein>
    <submittedName>
        <fullName evidence="1">Uncharacterized protein</fullName>
    </submittedName>
</protein>
<dbReference type="AlphaFoldDB" id="A0A8H5FF69"/>
<dbReference type="EMBL" id="JAACJK010000068">
    <property type="protein sequence ID" value="KAF5334541.1"/>
    <property type="molecule type" value="Genomic_DNA"/>
</dbReference>
<reference evidence="1 2" key="1">
    <citation type="journal article" date="2020" name="ISME J.">
        <title>Uncovering the hidden diversity of litter-decomposition mechanisms in mushroom-forming fungi.</title>
        <authorList>
            <person name="Floudas D."/>
            <person name="Bentzer J."/>
            <person name="Ahren D."/>
            <person name="Johansson T."/>
            <person name="Persson P."/>
            <person name="Tunlid A."/>
        </authorList>
    </citation>
    <scope>NUCLEOTIDE SEQUENCE [LARGE SCALE GENOMIC DNA]</scope>
    <source>
        <strain evidence="1 2">CBS 175.51</strain>
    </source>
</reference>
<gene>
    <name evidence="1" type="ORF">D9611_013787</name>
</gene>
<organism evidence="1 2">
    <name type="scientific">Ephemerocybe angulata</name>
    <dbReference type="NCBI Taxonomy" id="980116"/>
    <lineage>
        <taxon>Eukaryota</taxon>
        <taxon>Fungi</taxon>
        <taxon>Dikarya</taxon>
        <taxon>Basidiomycota</taxon>
        <taxon>Agaricomycotina</taxon>
        <taxon>Agaricomycetes</taxon>
        <taxon>Agaricomycetidae</taxon>
        <taxon>Agaricales</taxon>
        <taxon>Agaricineae</taxon>
        <taxon>Psathyrellaceae</taxon>
        <taxon>Ephemerocybe</taxon>
    </lineage>
</organism>
<sequence>MHQCLSIPEIARSIFDVLPEKDVLPLILSCRSFLEPGLDAHWRVLRSFKQIAACFPEGLIKVKEEILVRENYENPQRVKFLQLRRALTATDLDRYLSRYASRIRVFNLELPFFYNSRDRTTFSIDLFQSLQLVTKWQPGVMSPLLKTFLWPNFDRDPYPSKEMPFSVFFSSCIGLFLGRNVETFKLPPVVHSSPVVLTTLQTALESMPQLKRLLFNPVQSSHLVVRCIRAAPWINLNHAEISSITLDMLLLLGTLPQLAYLKLGIQSVATTDSSSSSDHIQDIFPALKTLDLRSPKPAKFSDVLRFFHSSPIRSLTLLSGKPAATKEAEAVVMGFQQHLNHRTLRVLSWTEHASMFNMQDTPDLRDIDVHDTIDISALFVFASLRSLILDLQKPVKLTQAEVAQIPVAWPAIRVLKLHNSTEHHVPLIDHTHVLSIVSKCSHLASLAVPFDASRLTGEETITGSPLELDWLYVDNDSSIYSPSRVLAFLKTNFAPSMALAGSKDRRWGMFMDSDDESEPKPVTFRSRWKAVVDGWEEHREAHR</sequence>
<name>A0A8H5FF69_9AGAR</name>
<dbReference type="OrthoDB" id="3543113at2759"/>
<keyword evidence="2" id="KW-1185">Reference proteome</keyword>
<dbReference type="Gene3D" id="3.80.10.10">
    <property type="entry name" value="Ribonuclease Inhibitor"/>
    <property type="match status" value="1"/>
</dbReference>
<accession>A0A8H5FF69</accession>